<keyword evidence="3" id="KW-1185">Reference proteome</keyword>
<dbReference type="EMBL" id="JFKB01000005">
    <property type="protein sequence ID" value="OSQ48408.1"/>
    <property type="molecule type" value="Genomic_DNA"/>
</dbReference>
<accession>A0A1Y2LCE3</accession>
<protein>
    <submittedName>
        <fullName evidence="2">Uncharacterized protein</fullName>
    </submittedName>
</protein>
<dbReference type="Proteomes" id="UP000193396">
    <property type="component" value="Unassembled WGS sequence"/>
</dbReference>
<comment type="caution">
    <text evidence="2">The sequence shown here is derived from an EMBL/GenBank/DDBJ whole genome shotgun (WGS) entry which is preliminary data.</text>
</comment>
<proteinExistence type="predicted"/>
<keyword evidence="1" id="KW-0472">Membrane</keyword>
<reference evidence="2 3" key="1">
    <citation type="submission" date="2014-03" db="EMBL/GenBank/DDBJ databases">
        <title>The draft genome sequence of Thalassospira alkalitolerans JCM 18968.</title>
        <authorList>
            <person name="Lai Q."/>
            <person name="Shao Z."/>
        </authorList>
    </citation>
    <scope>NUCLEOTIDE SEQUENCE [LARGE SCALE GENOMIC DNA]</scope>
    <source>
        <strain evidence="2 3">JCM 18968</strain>
    </source>
</reference>
<dbReference type="RefSeq" id="WP_085618052.1">
    <property type="nucleotide sequence ID" value="NZ_CAXBPE010000025.1"/>
</dbReference>
<feature type="transmembrane region" description="Helical" evidence="1">
    <location>
        <begin position="7"/>
        <end position="24"/>
    </location>
</feature>
<gene>
    <name evidence="2" type="ORF">TALK_09135</name>
</gene>
<evidence type="ECO:0000313" key="2">
    <source>
        <dbReference type="EMBL" id="OSQ48408.1"/>
    </source>
</evidence>
<dbReference type="OrthoDB" id="9945059at2"/>
<name>A0A1Y2LCE3_9PROT</name>
<feature type="transmembrane region" description="Helical" evidence="1">
    <location>
        <begin position="59"/>
        <end position="81"/>
    </location>
</feature>
<evidence type="ECO:0000256" key="1">
    <source>
        <dbReference type="SAM" id="Phobius"/>
    </source>
</evidence>
<evidence type="ECO:0000313" key="3">
    <source>
        <dbReference type="Proteomes" id="UP000193396"/>
    </source>
</evidence>
<dbReference type="AlphaFoldDB" id="A0A1Y2LCE3"/>
<keyword evidence="1" id="KW-1133">Transmembrane helix</keyword>
<keyword evidence="1" id="KW-0812">Transmembrane</keyword>
<sequence>MGNLLKLIAVIEMLGAVALVVFLSKQNAQSGNCKAIEDILARIRCEEIANNIASGQTMINVYIIASGAVGALIFFSLGHIVTMVEEIHKRTCEK</sequence>
<organism evidence="2 3">
    <name type="scientific">Thalassospira alkalitolerans</name>
    <dbReference type="NCBI Taxonomy" id="1293890"/>
    <lineage>
        <taxon>Bacteria</taxon>
        <taxon>Pseudomonadati</taxon>
        <taxon>Pseudomonadota</taxon>
        <taxon>Alphaproteobacteria</taxon>
        <taxon>Rhodospirillales</taxon>
        <taxon>Thalassospiraceae</taxon>
        <taxon>Thalassospira</taxon>
    </lineage>
</organism>